<dbReference type="InterPro" id="IPR052124">
    <property type="entry name" value="Rab9_kelch_effector"/>
</dbReference>
<evidence type="ECO:0000259" key="3">
    <source>
        <dbReference type="PROSITE" id="PS50097"/>
    </source>
</evidence>
<keyword evidence="1" id="KW-0880">Kelch repeat</keyword>
<evidence type="ECO:0000256" key="1">
    <source>
        <dbReference type="ARBA" id="ARBA00022441"/>
    </source>
</evidence>
<keyword evidence="2" id="KW-0677">Repeat</keyword>
<accession>A0A1R2BQZ8</accession>
<dbReference type="Gene3D" id="2.120.10.80">
    <property type="entry name" value="Kelch-type beta propeller"/>
    <property type="match status" value="2"/>
</dbReference>
<keyword evidence="5" id="KW-1185">Reference proteome</keyword>
<dbReference type="PROSITE" id="PS50097">
    <property type="entry name" value="BTB"/>
    <property type="match status" value="2"/>
</dbReference>
<dbReference type="AlphaFoldDB" id="A0A1R2BQZ8"/>
<dbReference type="OrthoDB" id="10251809at2759"/>
<dbReference type="SMART" id="SM00225">
    <property type="entry name" value="BTB"/>
    <property type="match status" value="2"/>
</dbReference>
<dbReference type="Pfam" id="PF01344">
    <property type="entry name" value="Kelch_1"/>
    <property type="match status" value="1"/>
</dbReference>
<dbReference type="InterPro" id="IPR000210">
    <property type="entry name" value="BTB/POZ_dom"/>
</dbReference>
<dbReference type="Gene3D" id="3.30.710.10">
    <property type="entry name" value="Potassium Channel Kv1.1, Chain A"/>
    <property type="match status" value="2"/>
</dbReference>
<organism evidence="4 5">
    <name type="scientific">Stentor coeruleus</name>
    <dbReference type="NCBI Taxonomy" id="5963"/>
    <lineage>
        <taxon>Eukaryota</taxon>
        <taxon>Sar</taxon>
        <taxon>Alveolata</taxon>
        <taxon>Ciliophora</taxon>
        <taxon>Postciliodesmatophora</taxon>
        <taxon>Heterotrichea</taxon>
        <taxon>Heterotrichida</taxon>
        <taxon>Stentoridae</taxon>
        <taxon>Stentor</taxon>
    </lineage>
</organism>
<dbReference type="InterPro" id="IPR006652">
    <property type="entry name" value="Kelch_1"/>
</dbReference>
<protein>
    <recommendedName>
        <fullName evidence="3">BTB domain-containing protein</fullName>
    </recommendedName>
</protein>
<proteinExistence type="predicted"/>
<dbReference type="InterPro" id="IPR011333">
    <property type="entry name" value="SKP1/BTB/POZ_sf"/>
</dbReference>
<dbReference type="CDD" id="cd18186">
    <property type="entry name" value="BTB_POZ_ZBTB_KLHL-like"/>
    <property type="match status" value="1"/>
</dbReference>
<feature type="domain" description="BTB" evidence="3">
    <location>
        <begin position="448"/>
        <end position="510"/>
    </location>
</feature>
<name>A0A1R2BQZ8_9CILI</name>
<evidence type="ECO:0000256" key="2">
    <source>
        <dbReference type="ARBA" id="ARBA00022737"/>
    </source>
</evidence>
<dbReference type="EMBL" id="MPUH01000481">
    <property type="protein sequence ID" value="OMJ79233.1"/>
    <property type="molecule type" value="Genomic_DNA"/>
</dbReference>
<comment type="caution">
    <text evidence="4">The sequence shown here is derived from an EMBL/GenBank/DDBJ whole genome shotgun (WGS) entry which is preliminary data.</text>
</comment>
<evidence type="ECO:0000313" key="4">
    <source>
        <dbReference type="EMBL" id="OMJ79233.1"/>
    </source>
</evidence>
<evidence type="ECO:0000313" key="5">
    <source>
        <dbReference type="Proteomes" id="UP000187209"/>
    </source>
</evidence>
<sequence length="802" mass="91958">MAWLNPPAMGCRFSFLHLPCARCGHTMNVFQDFLIIFGGFDGKRWLSDLHKFDTQTLMWSQQSMQGDPPQPRQYHAASIIGSNLYIYGGFNGSYWLSDLIVADLHEGSWNYPIVYGNPPCAKEGLAMVSVETYLFIHGGWNGITNSDLHRFDTLKNEWTLIQIEGKKPSLCGHSITLVNDKLFVFGGYDGTKWANNLYILDPLKDKTWTEPNVFGVPMARGYHSAVLYNKYILVFAGFNGSDVLNDIVALDIETLTWFLPDTCSGHFPQARNAHSMVLHGSQLYLFGGYNGSRDTNELYILETSAFSSLHEDLKLAYMNSSWHDVVLYSSSGSVPIHSIILKSRAPLLFSKLINNNQNCTQNRITATFNMGNINYETLQLFCEYLYCDLNRERIHSYLAEELFSIAREFELQRLKSLCAKVLLRYGDIIRESSLAADIMKCKDEVFLSDFTIYVKDSVYKVHKVIISARCTFFRMLLNSGMKDANKSSIHFNDFNPKAFDIIIEWMYSDKFLPLFSENSLDLQIGKELLSATNFLQLESLMRITEITLWKMIDDKNAFKLLEISCFFSTSQLKSYCISYILRQFDKSYILRELSLLNSNAQDELVKFLPKHARRHDSSWMSNDLHLVKLEKNDEDNEKNKPVMIYGRLFESLRIKKKNVIKALNPLGNKESYNTSSLPLNLALKPFYRTPISLKLKPKIELNVRGIKAGGIFSMPDPNKNQKQYHRKPRSYKSLTQAIKTERNEEKHDFYIKGFGGNRRGKSRMSSLVSSTTQSRYVLGSAGFQIYCSSDILSKQFMLPVIK</sequence>
<dbReference type="InterPro" id="IPR015915">
    <property type="entry name" value="Kelch-typ_b-propeller"/>
</dbReference>
<feature type="domain" description="BTB" evidence="3">
    <location>
        <begin position="323"/>
        <end position="386"/>
    </location>
</feature>
<reference evidence="4 5" key="1">
    <citation type="submission" date="2016-11" db="EMBL/GenBank/DDBJ databases">
        <title>The macronuclear genome of Stentor coeruleus: a giant cell with tiny introns.</title>
        <authorList>
            <person name="Slabodnick M."/>
            <person name="Ruby J.G."/>
            <person name="Reiff S.B."/>
            <person name="Swart E.C."/>
            <person name="Gosai S."/>
            <person name="Prabakaran S."/>
            <person name="Witkowska E."/>
            <person name="Larue G.E."/>
            <person name="Fisher S."/>
            <person name="Freeman R.M."/>
            <person name="Gunawardena J."/>
            <person name="Chu W."/>
            <person name="Stover N.A."/>
            <person name="Gregory B.D."/>
            <person name="Nowacki M."/>
            <person name="Derisi J."/>
            <person name="Roy S.W."/>
            <person name="Marshall W.F."/>
            <person name="Sood P."/>
        </authorList>
    </citation>
    <scope>NUCLEOTIDE SEQUENCE [LARGE SCALE GENOMIC DNA]</scope>
    <source>
        <strain evidence="4">WM001</strain>
    </source>
</reference>
<dbReference type="Pfam" id="PF24681">
    <property type="entry name" value="Kelch_KLHDC2_KLHL20_DRC7"/>
    <property type="match status" value="1"/>
</dbReference>
<dbReference type="PANTHER" id="PTHR46647">
    <property type="entry name" value="RAB9 EFFECTOR PROTEIN WITH KELCH MOTIFS"/>
    <property type="match status" value="1"/>
</dbReference>
<dbReference type="Proteomes" id="UP000187209">
    <property type="component" value="Unassembled WGS sequence"/>
</dbReference>
<dbReference type="SUPFAM" id="SSF54695">
    <property type="entry name" value="POZ domain"/>
    <property type="match status" value="2"/>
</dbReference>
<gene>
    <name evidence="4" type="ORF">SteCoe_20785</name>
</gene>
<dbReference type="SUPFAM" id="SSF117281">
    <property type="entry name" value="Kelch motif"/>
    <property type="match status" value="2"/>
</dbReference>
<dbReference type="Pfam" id="PF00651">
    <property type="entry name" value="BTB"/>
    <property type="match status" value="2"/>
</dbReference>
<dbReference type="PANTHER" id="PTHR46647:SF1">
    <property type="entry name" value="RAB9 EFFECTOR PROTEIN WITH KELCH MOTIFS"/>
    <property type="match status" value="1"/>
</dbReference>